<dbReference type="Gene3D" id="4.10.60.10">
    <property type="entry name" value="Zinc finger, CCHC-type"/>
    <property type="match status" value="1"/>
</dbReference>
<dbReference type="GO" id="GO:0003676">
    <property type="term" value="F:nucleic acid binding"/>
    <property type="evidence" value="ECO:0007669"/>
    <property type="project" value="InterPro"/>
</dbReference>
<dbReference type="InterPro" id="IPR001878">
    <property type="entry name" value="Znf_CCHC"/>
</dbReference>
<dbReference type="Proteomes" id="UP000029665">
    <property type="component" value="Unassembled WGS sequence"/>
</dbReference>
<keyword evidence="2" id="KW-0863">Zinc-finger</keyword>
<evidence type="ECO:0000256" key="1">
    <source>
        <dbReference type="ARBA" id="ARBA00022664"/>
    </source>
</evidence>
<feature type="region of interest" description="Disordered" evidence="3">
    <location>
        <begin position="199"/>
        <end position="282"/>
    </location>
</feature>
<protein>
    <recommendedName>
        <fullName evidence="4">CCHC-type domain-containing protein</fullName>
    </recommendedName>
</protein>
<dbReference type="SMART" id="SM00343">
    <property type="entry name" value="ZnF_C2HC"/>
    <property type="match status" value="1"/>
</dbReference>
<evidence type="ECO:0000313" key="6">
    <source>
        <dbReference type="Proteomes" id="UP000029665"/>
    </source>
</evidence>
<gene>
    <name evidence="5" type="ORF">BN946_scf184822.g1</name>
</gene>
<feature type="domain" description="CCHC-type" evidence="4">
    <location>
        <begin position="290"/>
        <end position="306"/>
    </location>
</feature>
<dbReference type="InterPro" id="IPR036875">
    <property type="entry name" value="Znf_CCHC_sf"/>
</dbReference>
<dbReference type="GO" id="GO:0006397">
    <property type="term" value="P:mRNA processing"/>
    <property type="evidence" value="ECO:0007669"/>
    <property type="project" value="UniProtKB-KW"/>
</dbReference>
<feature type="compositionally biased region" description="Basic and acidic residues" evidence="3">
    <location>
        <begin position="305"/>
        <end position="316"/>
    </location>
</feature>
<dbReference type="OrthoDB" id="2796815at2759"/>
<dbReference type="EMBL" id="CCBP010000194">
    <property type="protein sequence ID" value="CDO74638.1"/>
    <property type="molecule type" value="Genomic_DNA"/>
</dbReference>
<evidence type="ECO:0000256" key="3">
    <source>
        <dbReference type="SAM" id="MobiDB-lite"/>
    </source>
</evidence>
<organism evidence="5 6">
    <name type="scientific">Pycnoporus cinnabarinus</name>
    <name type="common">Cinnabar-red polypore</name>
    <name type="synonym">Trametes cinnabarina</name>
    <dbReference type="NCBI Taxonomy" id="5643"/>
    <lineage>
        <taxon>Eukaryota</taxon>
        <taxon>Fungi</taxon>
        <taxon>Dikarya</taxon>
        <taxon>Basidiomycota</taxon>
        <taxon>Agaricomycotina</taxon>
        <taxon>Agaricomycetes</taxon>
        <taxon>Polyporales</taxon>
        <taxon>Polyporaceae</taxon>
        <taxon>Trametes</taxon>
    </lineage>
</organism>
<feature type="region of interest" description="Disordered" evidence="3">
    <location>
        <begin position="1"/>
        <end position="40"/>
    </location>
</feature>
<proteinExistence type="predicted"/>
<evidence type="ECO:0000259" key="4">
    <source>
        <dbReference type="PROSITE" id="PS50158"/>
    </source>
</evidence>
<evidence type="ECO:0000313" key="5">
    <source>
        <dbReference type="EMBL" id="CDO74638.1"/>
    </source>
</evidence>
<dbReference type="PANTHER" id="PTHR15503">
    <property type="entry name" value="LDOC1 RELATED"/>
    <property type="match status" value="1"/>
</dbReference>
<dbReference type="PANTHER" id="PTHR15503:SF22">
    <property type="entry name" value="TRANSPOSON TY3-I GAG POLYPROTEIN"/>
    <property type="match status" value="1"/>
</dbReference>
<dbReference type="InterPro" id="IPR005162">
    <property type="entry name" value="Retrotrans_gag_dom"/>
</dbReference>
<reference evidence="5" key="1">
    <citation type="submission" date="2014-01" db="EMBL/GenBank/DDBJ databases">
        <title>The genome of the white-rot fungus Pycnoporus cinnabarinus: a basidiomycete model with a versatile arsenal for lignocellulosic biomass breakdown.</title>
        <authorList>
            <person name="Levasseur A."/>
            <person name="Lomascolo A."/>
            <person name="Ruiz-Duenas F.J."/>
            <person name="Uzan E."/>
            <person name="Piumi F."/>
            <person name="Kues U."/>
            <person name="Ram A.F.J."/>
            <person name="Murat C."/>
            <person name="Haon M."/>
            <person name="Benoit I."/>
            <person name="Arfi Y."/>
            <person name="Chevret D."/>
            <person name="Drula E."/>
            <person name="Kwon M.J."/>
            <person name="Gouret P."/>
            <person name="Lesage-Meessen L."/>
            <person name="Lombard V."/>
            <person name="Mariette J."/>
            <person name="Noirot C."/>
            <person name="Park J."/>
            <person name="Patyshakuliyeva A."/>
            <person name="Wieneger R.A.B."/>
            <person name="Wosten H.A.B."/>
            <person name="Martin F."/>
            <person name="Coutinho P.M."/>
            <person name="de Vries R."/>
            <person name="Martinez A.T."/>
            <person name="Klopp C."/>
            <person name="Pontarotti P."/>
            <person name="Henrissat B."/>
            <person name="Record E."/>
        </authorList>
    </citation>
    <scope>NUCLEOTIDE SEQUENCE [LARGE SCALE GENOMIC DNA]</scope>
    <source>
        <strain evidence="5">BRFM137</strain>
    </source>
</reference>
<feature type="compositionally biased region" description="Basic and acidic residues" evidence="3">
    <location>
        <begin position="242"/>
        <end position="256"/>
    </location>
</feature>
<keyword evidence="2" id="KW-0862">Zinc</keyword>
<dbReference type="GO" id="GO:0008270">
    <property type="term" value="F:zinc ion binding"/>
    <property type="evidence" value="ECO:0007669"/>
    <property type="project" value="UniProtKB-KW"/>
</dbReference>
<keyword evidence="2" id="KW-0479">Metal-binding</keyword>
<comment type="caution">
    <text evidence="5">The sequence shown here is derived from an EMBL/GenBank/DDBJ whole genome shotgun (WGS) entry which is preliminary data.</text>
</comment>
<dbReference type="AlphaFoldDB" id="A0A060SQA6"/>
<dbReference type="SUPFAM" id="SSF57756">
    <property type="entry name" value="Retrovirus zinc finger-like domains"/>
    <property type="match status" value="1"/>
</dbReference>
<name>A0A060SQA6_PYCCI</name>
<keyword evidence="6" id="KW-1185">Reference proteome</keyword>
<dbReference type="HOGENOM" id="CLU_504463_0_0_1"/>
<dbReference type="Pfam" id="PF03732">
    <property type="entry name" value="Retrotrans_gag"/>
    <property type="match status" value="1"/>
</dbReference>
<dbReference type="PROSITE" id="PS50158">
    <property type="entry name" value="ZF_CCHC"/>
    <property type="match status" value="1"/>
</dbReference>
<keyword evidence="1" id="KW-0507">mRNA processing</keyword>
<accession>A0A060SQA6</accession>
<dbReference type="Pfam" id="PF00098">
    <property type="entry name" value="zf-CCHC"/>
    <property type="match status" value="1"/>
</dbReference>
<feature type="region of interest" description="Disordered" evidence="3">
    <location>
        <begin position="305"/>
        <end position="325"/>
    </location>
</feature>
<sequence>MSISPEGSESDQENQLALRAGADDTGDDTSDSESVVPYDGRPDAQVFHKFMRQTTEYLSAFDIEPRMIASHVSNFLKGNAYNFWVTTVESKNPQKRLFVELFNYCFPPDYRLQMREQLRRSSQRDRSVREYVHELESLFLAVGLVSERERVDKLWHGLNVSIQKELWKRELTPISSSWDDIREAAELIKIAERVGQRLGRDKNPVPVNDKANRDRRRSRSRDRDRDAQSGPPRNGRRFARASGRDHRHNDRPRESRPGPVITGRNGQPRASGNREQLSKSEKEELTAAGKCFICKKAGHFQRDCPENNKVKSERPGRPPGVSSYHVTVGNSEVLVDGDLLRELAGNEESTGGIDLHAMYISSEAPDNDWYRSFEGRNPTFPWRDHCADFWDAQKETPTLAELPMTRKEGRPVTRLGDLYAERAERVLQRYGPYCCKDAGFDRQRKYRASVYRTMPDLHVIMHFRFDTLIESEKLKDPQFNLPRWYRQMVVHTFAPDHQACFLSTRGEPMGYALADGAHRLLHEEIPWPNHLAELEQSRSH</sequence>
<evidence type="ECO:0000256" key="2">
    <source>
        <dbReference type="PROSITE-ProRule" id="PRU00047"/>
    </source>
</evidence>
<dbReference type="OMA" id="CYECHEV"/>
<feature type="compositionally biased region" description="Polar residues" evidence="3">
    <location>
        <begin position="264"/>
        <end position="275"/>
    </location>
</feature>
<dbReference type="STRING" id="5643.A0A060SQA6"/>
<dbReference type="InterPro" id="IPR032567">
    <property type="entry name" value="RTL1-rel"/>
</dbReference>